<name>A0A8J5NC07_HOMAM</name>
<evidence type="ECO:0000313" key="2">
    <source>
        <dbReference type="EMBL" id="KAG7177220.1"/>
    </source>
</evidence>
<dbReference type="AlphaFoldDB" id="A0A8J5NC07"/>
<reference evidence="2" key="1">
    <citation type="journal article" date="2021" name="Sci. Adv.">
        <title>The American lobster genome reveals insights on longevity, neural, and immune adaptations.</title>
        <authorList>
            <person name="Polinski J.M."/>
            <person name="Zimin A.V."/>
            <person name="Clark K.F."/>
            <person name="Kohn A.B."/>
            <person name="Sadowski N."/>
            <person name="Timp W."/>
            <person name="Ptitsyn A."/>
            <person name="Khanna P."/>
            <person name="Romanova D.Y."/>
            <person name="Williams P."/>
            <person name="Greenwood S.J."/>
            <person name="Moroz L.L."/>
            <person name="Walt D.R."/>
            <person name="Bodnar A.G."/>
        </authorList>
    </citation>
    <scope>NUCLEOTIDE SEQUENCE</scope>
    <source>
        <strain evidence="2">GMGI-L3</strain>
    </source>
</reference>
<proteinExistence type="predicted"/>
<feature type="compositionally biased region" description="Basic and acidic residues" evidence="1">
    <location>
        <begin position="67"/>
        <end position="78"/>
    </location>
</feature>
<sequence length="123" mass="13859">MNTENPGTFETEMNKMLKRNNLPTMSFPDNPASESVLQVTRLTNPVTPQETDKAEEKGAAKQTPAATEHKINEADKAKPQMIKTGPSKYHPKRNRCCKEKRHNSNHGYPGRGNASDIRICRRL</sequence>
<organism evidence="2 3">
    <name type="scientific">Homarus americanus</name>
    <name type="common">American lobster</name>
    <dbReference type="NCBI Taxonomy" id="6706"/>
    <lineage>
        <taxon>Eukaryota</taxon>
        <taxon>Metazoa</taxon>
        <taxon>Ecdysozoa</taxon>
        <taxon>Arthropoda</taxon>
        <taxon>Crustacea</taxon>
        <taxon>Multicrustacea</taxon>
        <taxon>Malacostraca</taxon>
        <taxon>Eumalacostraca</taxon>
        <taxon>Eucarida</taxon>
        <taxon>Decapoda</taxon>
        <taxon>Pleocyemata</taxon>
        <taxon>Astacidea</taxon>
        <taxon>Nephropoidea</taxon>
        <taxon>Nephropidae</taxon>
        <taxon>Homarus</taxon>
    </lineage>
</organism>
<accession>A0A8J5NC07</accession>
<feature type="compositionally biased region" description="Basic residues" evidence="1">
    <location>
        <begin position="89"/>
        <end position="104"/>
    </location>
</feature>
<dbReference type="EMBL" id="JAHLQT010002534">
    <property type="protein sequence ID" value="KAG7177220.1"/>
    <property type="molecule type" value="Genomic_DNA"/>
</dbReference>
<evidence type="ECO:0000313" key="3">
    <source>
        <dbReference type="Proteomes" id="UP000747542"/>
    </source>
</evidence>
<protein>
    <submittedName>
        <fullName evidence="2">Uncharacterized protein</fullName>
    </submittedName>
</protein>
<evidence type="ECO:0000256" key="1">
    <source>
        <dbReference type="SAM" id="MobiDB-lite"/>
    </source>
</evidence>
<dbReference type="Proteomes" id="UP000747542">
    <property type="component" value="Unassembled WGS sequence"/>
</dbReference>
<keyword evidence="3" id="KW-1185">Reference proteome</keyword>
<feature type="compositionally biased region" description="Basic and acidic residues" evidence="1">
    <location>
        <begin position="50"/>
        <end position="59"/>
    </location>
</feature>
<gene>
    <name evidence="2" type="ORF">Hamer_G000486</name>
</gene>
<feature type="region of interest" description="Disordered" evidence="1">
    <location>
        <begin position="45"/>
        <end position="123"/>
    </location>
</feature>
<comment type="caution">
    <text evidence="2">The sequence shown here is derived from an EMBL/GenBank/DDBJ whole genome shotgun (WGS) entry which is preliminary data.</text>
</comment>